<feature type="transmembrane region" description="Helical" evidence="8">
    <location>
        <begin position="20"/>
        <end position="53"/>
    </location>
</feature>
<dbReference type="STRING" id="1122252.SAMN05660443_2522"/>
<dbReference type="PANTHER" id="PTHR21716">
    <property type="entry name" value="TRANSMEMBRANE PROTEIN"/>
    <property type="match status" value="1"/>
</dbReference>
<dbReference type="GO" id="GO:0055085">
    <property type="term" value="P:transmembrane transport"/>
    <property type="evidence" value="ECO:0007669"/>
    <property type="project" value="TreeGrafter"/>
</dbReference>
<dbReference type="AlphaFoldDB" id="A0A1I1IUT3"/>
<sequence length="371" mass="41693">MSFKEVFLGWIHRYFSDEEAVIFALLLTAFFVALLFFGAMLAPFLTAVVFAYLLQGLVTQMERHKVPRLLSVALAFSFFIGLLLALIFWLFPLIWNQLVSLTREFPSMLRMAQVWLNELHETHPQLISQQQADNLINDAISEIRQVGHFLVTVSLSSIPSLIAWLVYLILVPILVLFMLKDKEKLTGFITSMMPRKRALMTRIWHEMDVQIANYIRGKALEIMIVAAVTWATFAWLGLNYAELLAILVGFSVLVPYIGAAVVTIPVALIALFQFGISSELAWVLGAYAVIQALDGNVLVPLLFSEAVNLHPVSIILAVLFFGGLWGFWGIFFAIPLATLLKAILNAWPRALHPDDEFEQLKANPSETQASE</sequence>
<gene>
    <name evidence="9" type="ORF">SAMN05660443_2522</name>
</gene>
<dbReference type="InterPro" id="IPR002549">
    <property type="entry name" value="AI-2E-like"/>
</dbReference>
<protein>
    <submittedName>
        <fullName evidence="9">Putative permease</fullName>
    </submittedName>
</protein>
<evidence type="ECO:0000313" key="9">
    <source>
        <dbReference type="EMBL" id="SFC40004.1"/>
    </source>
</evidence>
<dbReference type="GO" id="GO:0005886">
    <property type="term" value="C:plasma membrane"/>
    <property type="evidence" value="ECO:0007669"/>
    <property type="project" value="UniProtKB-SubCell"/>
</dbReference>
<evidence type="ECO:0000313" key="10">
    <source>
        <dbReference type="Proteomes" id="UP000199058"/>
    </source>
</evidence>
<keyword evidence="10" id="KW-1185">Reference proteome</keyword>
<feature type="transmembrane region" description="Helical" evidence="8">
    <location>
        <begin position="219"/>
        <end position="238"/>
    </location>
</feature>
<keyword evidence="6 8" id="KW-1133">Transmembrane helix</keyword>
<evidence type="ECO:0000256" key="8">
    <source>
        <dbReference type="SAM" id="Phobius"/>
    </source>
</evidence>
<feature type="transmembrane region" description="Helical" evidence="8">
    <location>
        <begin position="74"/>
        <end position="95"/>
    </location>
</feature>
<name>A0A1I1IUT3_9GAMM</name>
<evidence type="ECO:0000256" key="3">
    <source>
        <dbReference type="ARBA" id="ARBA00022448"/>
    </source>
</evidence>
<feature type="transmembrane region" description="Helical" evidence="8">
    <location>
        <begin position="244"/>
        <end position="268"/>
    </location>
</feature>
<evidence type="ECO:0000256" key="2">
    <source>
        <dbReference type="ARBA" id="ARBA00009773"/>
    </source>
</evidence>
<dbReference type="Pfam" id="PF01594">
    <property type="entry name" value="AI-2E_transport"/>
    <property type="match status" value="1"/>
</dbReference>
<feature type="transmembrane region" description="Helical" evidence="8">
    <location>
        <begin position="161"/>
        <end position="179"/>
    </location>
</feature>
<dbReference type="Proteomes" id="UP000199058">
    <property type="component" value="Unassembled WGS sequence"/>
</dbReference>
<feature type="transmembrane region" description="Helical" evidence="8">
    <location>
        <begin position="280"/>
        <end position="302"/>
    </location>
</feature>
<proteinExistence type="inferred from homology"/>
<keyword evidence="5 8" id="KW-0812">Transmembrane</keyword>
<evidence type="ECO:0000256" key="4">
    <source>
        <dbReference type="ARBA" id="ARBA00022475"/>
    </source>
</evidence>
<comment type="subcellular location">
    <subcellularLocation>
        <location evidence="1">Cell membrane</location>
        <topology evidence="1">Multi-pass membrane protein</topology>
    </subcellularLocation>
</comment>
<accession>A0A1I1IUT3</accession>
<feature type="transmembrane region" description="Helical" evidence="8">
    <location>
        <begin position="314"/>
        <end position="340"/>
    </location>
</feature>
<reference evidence="9 10" key="1">
    <citation type="submission" date="2016-10" db="EMBL/GenBank/DDBJ databases">
        <authorList>
            <person name="de Groot N.N."/>
        </authorList>
    </citation>
    <scope>NUCLEOTIDE SEQUENCE [LARGE SCALE GENOMIC DNA]</scope>
    <source>
        <strain evidence="9 10">DSM 18438</strain>
    </source>
</reference>
<dbReference type="RefSeq" id="WP_091964314.1">
    <property type="nucleotide sequence ID" value="NZ_FOLH01000005.1"/>
</dbReference>
<keyword evidence="4" id="KW-1003">Cell membrane</keyword>
<evidence type="ECO:0000256" key="7">
    <source>
        <dbReference type="ARBA" id="ARBA00023136"/>
    </source>
</evidence>
<dbReference type="PANTHER" id="PTHR21716:SF53">
    <property type="entry name" value="PERMEASE PERM-RELATED"/>
    <property type="match status" value="1"/>
</dbReference>
<dbReference type="OrthoDB" id="5562213at2"/>
<evidence type="ECO:0000256" key="5">
    <source>
        <dbReference type="ARBA" id="ARBA00022692"/>
    </source>
</evidence>
<evidence type="ECO:0000256" key="1">
    <source>
        <dbReference type="ARBA" id="ARBA00004651"/>
    </source>
</evidence>
<evidence type="ECO:0000256" key="6">
    <source>
        <dbReference type="ARBA" id="ARBA00022989"/>
    </source>
</evidence>
<dbReference type="EMBL" id="FOLH01000005">
    <property type="protein sequence ID" value="SFC40004.1"/>
    <property type="molecule type" value="Genomic_DNA"/>
</dbReference>
<keyword evidence="7 8" id="KW-0472">Membrane</keyword>
<organism evidence="9 10">
    <name type="scientific">Marinospirillum celere</name>
    <dbReference type="NCBI Taxonomy" id="1122252"/>
    <lineage>
        <taxon>Bacteria</taxon>
        <taxon>Pseudomonadati</taxon>
        <taxon>Pseudomonadota</taxon>
        <taxon>Gammaproteobacteria</taxon>
        <taxon>Oceanospirillales</taxon>
        <taxon>Oceanospirillaceae</taxon>
        <taxon>Marinospirillum</taxon>
    </lineage>
</organism>
<comment type="similarity">
    <text evidence="2">Belongs to the autoinducer-2 exporter (AI-2E) (TC 2.A.86) family.</text>
</comment>
<keyword evidence="3" id="KW-0813">Transport</keyword>